<keyword evidence="3" id="KW-1185">Reference proteome</keyword>
<sequence>MTTSALFLLCLLAICLFLLTDARPRVGDVPASTAHNNKNERNAARLLAQLIENERSDRDFMVPMDRKTKMTDVQMFNPPEVWRTDVIAYIPDFRSTWELVYPKEDMNYAEHGLNGFVHDHDSSTDNVNKAIKQWANDDTNGLKCPPLKFPLLAV</sequence>
<dbReference type="AlphaFoldDB" id="A0A2A2KW44"/>
<comment type="caution">
    <text evidence="2">The sequence shown here is derived from an EMBL/GenBank/DDBJ whole genome shotgun (WGS) entry which is preliminary data.</text>
</comment>
<protein>
    <submittedName>
        <fullName evidence="2">Uncharacterized protein</fullName>
    </submittedName>
</protein>
<name>A0A2A2KW44_9BILA</name>
<dbReference type="Proteomes" id="UP000218231">
    <property type="component" value="Unassembled WGS sequence"/>
</dbReference>
<gene>
    <name evidence="2" type="ORF">WR25_25734</name>
</gene>
<keyword evidence="1" id="KW-0732">Signal</keyword>
<evidence type="ECO:0000313" key="2">
    <source>
        <dbReference type="EMBL" id="PAV78206.1"/>
    </source>
</evidence>
<feature type="signal peptide" evidence="1">
    <location>
        <begin position="1"/>
        <end position="22"/>
    </location>
</feature>
<reference evidence="2 3" key="1">
    <citation type="journal article" date="2017" name="Curr. Biol.">
        <title>Genome architecture and evolution of a unichromosomal asexual nematode.</title>
        <authorList>
            <person name="Fradin H."/>
            <person name="Zegar C."/>
            <person name="Gutwein M."/>
            <person name="Lucas J."/>
            <person name="Kovtun M."/>
            <person name="Corcoran D."/>
            <person name="Baugh L.R."/>
            <person name="Kiontke K."/>
            <person name="Gunsalus K."/>
            <person name="Fitch D.H."/>
            <person name="Piano F."/>
        </authorList>
    </citation>
    <scope>NUCLEOTIDE SEQUENCE [LARGE SCALE GENOMIC DNA]</scope>
    <source>
        <strain evidence="2">PF1309</strain>
    </source>
</reference>
<organism evidence="2 3">
    <name type="scientific">Diploscapter pachys</name>
    <dbReference type="NCBI Taxonomy" id="2018661"/>
    <lineage>
        <taxon>Eukaryota</taxon>
        <taxon>Metazoa</taxon>
        <taxon>Ecdysozoa</taxon>
        <taxon>Nematoda</taxon>
        <taxon>Chromadorea</taxon>
        <taxon>Rhabditida</taxon>
        <taxon>Rhabditina</taxon>
        <taxon>Rhabditomorpha</taxon>
        <taxon>Rhabditoidea</taxon>
        <taxon>Rhabditidae</taxon>
        <taxon>Diploscapter</taxon>
    </lineage>
</organism>
<evidence type="ECO:0000256" key="1">
    <source>
        <dbReference type="SAM" id="SignalP"/>
    </source>
</evidence>
<feature type="chain" id="PRO_5012132530" evidence="1">
    <location>
        <begin position="23"/>
        <end position="154"/>
    </location>
</feature>
<evidence type="ECO:0000313" key="3">
    <source>
        <dbReference type="Proteomes" id="UP000218231"/>
    </source>
</evidence>
<proteinExistence type="predicted"/>
<dbReference type="EMBL" id="LIAE01007606">
    <property type="protein sequence ID" value="PAV78206.1"/>
    <property type="molecule type" value="Genomic_DNA"/>
</dbReference>
<accession>A0A2A2KW44</accession>